<feature type="compositionally biased region" description="Polar residues" evidence="1">
    <location>
        <begin position="40"/>
        <end position="52"/>
    </location>
</feature>
<organism evidence="2 3">
    <name type="scientific">Portunus trituberculatus</name>
    <name type="common">Swimming crab</name>
    <name type="synonym">Neptunus trituberculatus</name>
    <dbReference type="NCBI Taxonomy" id="210409"/>
    <lineage>
        <taxon>Eukaryota</taxon>
        <taxon>Metazoa</taxon>
        <taxon>Ecdysozoa</taxon>
        <taxon>Arthropoda</taxon>
        <taxon>Crustacea</taxon>
        <taxon>Multicrustacea</taxon>
        <taxon>Malacostraca</taxon>
        <taxon>Eumalacostraca</taxon>
        <taxon>Eucarida</taxon>
        <taxon>Decapoda</taxon>
        <taxon>Pleocyemata</taxon>
        <taxon>Brachyura</taxon>
        <taxon>Eubrachyura</taxon>
        <taxon>Portunoidea</taxon>
        <taxon>Portunidae</taxon>
        <taxon>Portuninae</taxon>
        <taxon>Portunus</taxon>
    </lineage>
</organism>
<accession>A0A5B7F540</accession>
<dbReference type="EMBL" id="VSRR010004780">
    <property type="protein sequence ID" value="MPC40695.1"/>
    <property type="molecule type" value="Genomic_DNA"/>
</dbReference>
<evidence type="ECO:0000313" key="2">
    <source>
        <dbReference type="EMBL" id="MPC40695.1"/>
    </source>
</evidence>
<dbReference type="AlphaFoldDB" id="A0A5B7F540"/>
<evidence type="ECO:0000256" key="1">
    <source>
        <dbReference type="SAM" id="MobiDB-lite"/>
    </source>
</evidence>
<keyword evidence="3" id="KW-1185">Reference proteome</keyword>
<sequence>MEWICTAPYISIRPSTGASAYLLEHISGRGEGVRSGAVHHSTTPRYITSAPPTQAPRRQPLSATAATTITTSNNNNNTSSPHTQQWCVTPPVCCLYQGSTLGVRPRGACTARQKARHPGNKM</sequence>
<gene>
    <name evidence="2" type="ORF">E2C01_034260</name>
</gene>
<proteinExistence type="predicted"/>
<feature type="region of interest" description="Disordered" evidence="1">
    <location>
        <begin position="33"/>
        <end position="61"/>
    </location>
</feature>
<comment type="caution">
    <text evidence="2">The sequence shown here is derived from an EMBL/GenBank/DDBJ whole genome shotgun (WGS) entry which is preliminary data.</text>
</comment>
<reference evidence="2 3" key="1">
    <citation type="submission" date="2019-05" db="EMBL/GenBank/DDBJ databases">
        <title>Another draft genome of Portunus trituberculatus and its Hox gene families provides insights of decapod evolution.</title>
        <authorList>
            <person name="Jeong J.-H."/>
            <person name="Song I."/>
            <person name="Kim S."/>
            <person name="Choi T."/>
            <person name="Kim D."/>
            <person name="Ryu S."/>
            <person name="Kim W."/>
        </authorList>
    </citation>
    <scope>NUCLEOTIDE SEQUENCE [LARGE SCALE GENOMIC DNA]</scope>
    <source>
        <tissue evidence="2">Muscle</tissue>
    </source>
</reference>
<protein>
    <submittedName>
        <fullName evidence="2">Uncharacterized protein</fullName>
    </submittedName>
</protein>
<evidence type="ECO:0000313" key="3">
    <source>
        <dbReference type="Proteomes" id="UP000324222"/>
    </source>
</evidence>
<dbReference type="Proteomes" id="UP000324222">
    <property type="component" value="Unassembled WGS sequence"/>
</dbReference>
<name>A0A5B7F540_PORTR</name>